<evidence type="ECO:0000313" key="2">
    <source>
        <dbReference type="Proteomes" id="UP000276776"/>
    </source>
</evidence>
<dbReference type="WBParaSite" id="TCLT_0000316301-mRNA-1">
    <property type="protein sequence ID" value="TCLT_0000316301-mRNA-1"/>
    <property type="gene ID" value="TCLT_0000316301"/>
</dbReference>
<accession>A0A0N5CSG2</accession>
<dbReference type="OrthoDB" id="5919401at2759"/>
<dbReference type="EMBL" id="UYYF01001070">
    <property type="protein sequence ID" value="VDM99495.1"/>
    <property type="molecule type" value="Genomic_DNA"/>
</dbReference>
<reference evidence="3" key="1">
    <citation type="submission" date="2017-02" db="UniProtKB">
        <authorList>
            <consortium name="WormBaseParasite"/>
        </authorList>
    </citation>
    <scope>IDENTIFICATION</scope>
</reference>
<evidence type="ECO:0000313" key="3">
    <source>
        <dbReference type="WBParaSite" id="TCLT_0000316301-mRNA-1"/>
    </source>
</evidence>
<organism evidence="3">
    <name type="scientific">Thelazia callipaeda</name>
    <name type="common">Oriental eyeworm</name>
    <name type="synonym">Parasitic nematode</name>
    <dbReference type="NCBI Taxonomy" id="103827"/>
    <lineage>
        <taxon>Eukaryota</taxon>
        <taxon>Metazoa</taxon>
        <taxon>Ecdysozoa</taxon>
        <taxon>Nematoda</taxon>
        <taxon>Chromadorea</taxon>
        <taxon>Rhabditida</taxon>
        <taxon>Spirurina</taxon>
        <taxon>Spiruromorpha</taxon>
        <taxon>Thelazioidea</taxon>
        <taxon>Thelaziidae</taxon>
        <taxon>Thelazia</taxon>
    </lineage>
</organism>
<evidence type="ECO:0000313" key="1">
    <source>
        <dbReference type="EMBL" id="VDM99495.1"/>
    </source>
</evidence>
<sequence length="105" mass="11676">MGCRFSRTSSSTEINLDSADLVSRNSVNCSLKSSSEHQCRAMSASGKFQKSHNWTTESTDLHITSSDSRKTIINSSPNASPLMRRVTPIRSTFFDQINPKSKQSF</sequence>
<name>A0A0N5CSG2_THECL</name>
<dbReference type="Proteomes" id="UP000276776">
    <property type="component" value="Unassembled WGS sequence"/>
</dbReference>
<protein>
    <submittedName>
        <fullName evidence="1 3">Uncharacterized protein</fullName>
    </submittedName>
</protein>
<gene>
    <name evidence="1" type="ORF">TCLT_LOCUS3163</name>
</gene>
<proteinExistence type="predicted"/>
<reference evidence="1 2" key="2">
    <citation type="submission" date="2018-11" db="EMBL/GenBank/DDBJ databases">
        <authorList>
            <consortium name="Pathogen Informatics"/>
        </authorList>
    </citation>
    <scope>NUCLEOTIDE SEQUENCE [LARGE SCALE GENOMIC DNA]</scope>
</reference>
<dbReference type="AlphaFoldDB" id="A0A0N5CSG2"/>
<keyword evidence="2" id="KW-1185">Reference proteome</keyword>